<protein>
    <submittedName>
        <fullName evidence="2">Glycogen debranching enzyme</fullName>
    </submittedName>
</protein>
<evidence type="ECO:0000313" key="3">
    <source>
        <dbReference type="Proteomes" id="UP000518892"/>
    </source>
</evidence>
<dbReference type="Gene3D" id="1.50.10.10">
    <property type="match status" value="1"/>
</dbReference>
<dbReference type="Proteomes" id="UP000518892">
    <property type="component" value="Unassembled WGS sequence"/>
</dbReference>
<feature type="domain" description="Mannosylglycerate hydrolase MGH1-like glycoside hydrolase" evidence="1">
    <location>
        <begin position="265"/>
        <end position="575"/>
    </location>
</feature>
<dbReference type="Pfam" id="PF22422">
    <property type="entry name" value="MGH1-like_GH"/>
    <property type="match status" value="1"/>
</dbReference>
<evidence type="ECO:0000259" key="1">
    <source>
        <dbReference type="Pfam" id="PF22422"/>
    </source>
</evidence>
<accession>A0A7W5HJA0</accession>
<dbReference type="SUPFAM" id="SSF81296">
    <property type="entry name" value="E set domains"/>
    <property type="match status" value="1"/>
</dbReference>
<dbReference type="EMBL" id="JACHXR010000001">
    <property type="protein sequence ID" value="MBB3229196.1"/>
    <property type="molecule type" value="Genomic_DNA"/>
</dbReference>
<sequence>MHSAQTHRRWRDLWRPLALVPLLVAAGVSRAEAQSIEETLYLRGEMNGWGTGSPMTYLGNDTWQANIDLVAGYYRFKIANDGWDINYAVYQDQPYEFAVDDAVAVKNWGSSGGNENILPVDTLSGFTFTFQVRDGNPDNATLLIEQTDLSGPEPTPLPENPDDTLSWRGETAAITVDDANAAYRSYRHFTTVPLRDNAPPTRMVEYSELPGDMTLRSGSLLFDALFARALDEARLNSVDAITDGSFNNGQPTDCDCFQTGDKWHYVWTRDTAYSMALGLSLFDPTRAKNSLLYKLSERRQHAAPHLEDGPEIVQDTGSGGSWPISTDRVSWALGAWETLKYLQGDEREAFRDQAYEAIVTTVENDRRAIFDPEDGLYRGEQSFLDWREQTYPSWTATDVVHIGMSKSLSTNVAHHTILEVAAALADEKGNEDARDRYTEWADALKTAINQELWLDGAGLYSTLKTTTLDPEPVKAFDLLGESLAVTEGIASPDQAASIVENYPVTAAGPPVIWPQYPDVAIYHNRGIWPFVTAFALRAARDAQNDAAVNHNVMSLVRLAALNLSNMENYEFLTGRHTLLDGDLTGPVINSQRQLWSVAGYLSMVLDGVFGLQSTQEGIRFKPFLTRELRNTLFADTDTLTLTDFPYKGRHLSVKVELPAVDDSSEGYYAVDEVVLNGHKISADDVISVNDLADGGNELVIRLADNDLAQPGTINLVEVEDPLNLTDSEYDRIFAPREPALLSIDETRSGRLQLTLDDNGEENARFNIIRNGELYAEGISGTTWTDPDDGIWQATERLRRFTPQAGTLTSNGADPVFERGRWHFADWGAPDELLEIPELEARETGKHYLQVTYGNALNSINTGITATTKWLEVRDLASGDLVAEGVVTMPHRSSLDDWGDSSLFAVSLEAGHRYSVTIRDHYNMSYFEHFAIYNGAGGRDGPVNRANIAEVKLMPESTLYCYAVELASMGSGNRSHHSEPQCYLPDFESRIVDLSHDVEALSAVGTLNKGQASSLLSELERAEVQLSHANDGSAVNMLHAFSNDVSDLEAEGVLATEDADAFRSAADALVQSLQ</sequence>
<organism evidence="2 3">
    <name type="scientific">Halomonas stenophila</name>
    <dbReference type="NCBI Taxonomy" id="795312"/>
    <lineage>
        <taxon>Bacteria</taxon>
        <taxon>Pseudomonadati</taxon>
        <taxon>Pseudomonadota</taxon>
        <taxon>Gammaproteobacteria</taxon>
        <taxon>Oceanospirillales</taxon>
        <taxon>Halomonadaceae</taxon>
        <taxon>Halomonas</taxon>
    </lineage>
</organism>
<dbReference type="InterPro" id="IPR014756">
    <property type="entry name" value="Ig_E-set"/>
</dbReference>
<dbReference type="GO" id="GO:0005975">
    <property type="term" value="P:carbohydrate metabolic process"/>
    <property type="evidence" value="ECO:0007669"/>
    <property type="project" value="InterPro"/>
</dbReference>
<gene>
    <name evidence="2" type="ORF">FHR97_000011</name>
</gene>
<dbReference type="InterPro" id="IPR054491">
    <property type="entry name" value="MGH1-like_GH"/>
</dbReference>
<comment type="caution">
    <text evidence="2">The sequence shown here is derived from an EMBL/GenBank/DDBJ whole genome shotgun (WGS) entry which is preliminary data.</text>
</comment>
<dbReference type="RefSeq" id="WP_183381738.1">
    <property type="nucleotide sequence ID" value="NZ_JACHXR010000001.1"/>
</dbReference>
<dbReference type="InterPro" id="IPR008928">
    <property type="entry name" value="6-hairpin_glycosidase_sf"/>
</dbReference>
<dbReference type="InterPro" id="IPR012341">
    <property type="entry name" value="6hp_glycosidase-like_sf"/>
</dbReference>
<dbReference type="SUPFAM" id="SSF48208">
    <property type="entry name" value="Six-hairpin glycosidases"/>
    <property type="match status" value="1"/>
</dbReference>
<keyword evidence="3" id="KW-1185">Reference proteome</keyword>
<dbReference type="AlphaFoldDB" id="A0A7W5HJA0"/>
<dbReference type="Gene3D" id="2.60.40.10">
    <property type="entry name" value="Immunoglobulins"/>
    <property type="match status" value="1"/>
</dbReference>
<evidence type="ECO:0000313" key="2">
    <source>
        <dbReference type="EMBL" id="MBB3229196.1"/>
    </source>
</evidence>
<proteinExistence type="predicted"/>
<dbReference type="InterPro" id="IPR013783">
    <property type="entry name" value="Ig-like_fold"/>
</dbReference>
<name>A0A7W5HJA0_9GAMM</name>
<reference evidence="2 3" key="1">
    <citation type="submission" date="2020-08" db="EMBL/GenBank/DDBJ databases">
        <title>Genomic Encyclopedia of Type Strains, Phase III (KMG-III): the genomes of soil and plant-associated and newly described type strains.</title>
        <authorList>
            <person name="Whitman W."/>
        </authorList>
    </citation>
    <scope>NUCLEOTIDE SEQUENCE [LARGE SCALE GENOMIC DNA]</scope>
    <source>
        <strain evidence="2 3">CECT 7744</strain>
    </source>
</reference>